<reference evidence="2 3" key="1">
    <citation type="submission" date="2019-11" db="EMBL/GenBank/DDBJ databases">
        <title>Whole genome sequence of Oryza granulata.</title>
        <authorList>
            <person name="Li W."/>
        </authorList>
    </citation>
    <scope>NUCLEOTIDE SEQUENCE [LARGE SCALE GENOMIC DNA]</scope>
    <source>
        <strain evidence="3">cv. Menghai</strain>
        <tissue evidence="2">Leaf</tissue>
    </source>
</reference>
<proteinExistence type="predicted"/>
<organism evidence="2 3">
    <name type="scientific">Oryza meyeriana var. granulata</name>
    <dbReference type="NCBI Taxonomy" id="110450"/>
    <lineage>
        <taxon>Eukaryota</taxon>
        <taxon>Viridiplantae</taxon>
        <taxon>Streptophyta</taxon>
        <taxon>Embryophyta</taxon>
        <taxon>Tracheophyta</taxon>
        <taxon>Spermatophyta</taxon>
        <taxon>Magnoliopsida</taxon>
        <taxon>Liliopsida</taxon>
        <taxon>Poales</taxon>
        <taxon>Poaceae</taxon>
        <taxon>BOP clade</taxon>
        <taxon>Oryzoideae</taxon>
        <taxon>Oryzeae</taxon>
        <taxon>Oryzinae</taxon>
        <taxon>Oryza</taxon>
        <taxon>Oryza meyeriana</taxon>
    </lineage>
</organism>
<dbReference type="PANTHER" id="PTHR47531:SF2">
    <property type="entry name" value="RING_U-BOX SUPERFAMILY PROTEIN"/>
    <property type="match status" value="1"/>
</dbReference>
<dbReference type="EMBL" id="SPHZ02000003">
    <property type="protein sequence ID" value="KAF0922887.1"/>
    <property type="molecule type" value="Genomic_DNA"/>
</dbReference>
<protein>
    <submittedName>
        <fullName evidence="2">Uncharacterized protein</fullName>
    </submittedName>
</protein>
<sequence length="77" mass="7819">MGSGSSKGASPSSSSASGGEEARKGSSSPKIGQQVLDEIHQQSAALSSRPSFSSIGSVPAPKEVVERLPTYHDMPSC</sequence>
<evidence type="ECO:0000313" key="3">
    <source>
        <dbReference type="Proteomes" id="UP000479710"/>
    </source>
</evidence>
<gene>
    <name evidence="2" type="ORF">E2562_002135</name>
</gene>
<dbReference type="Proteomes" id="UP000479710">
    <property type="component" value="Unassembled WGS sequence"/>
</dbReference>
<dbReference type="AlphaFoldDB" id="A0A6G1EDQ9"/>
<feature type="region of interest" description="Disordered" evidence="1">
    <location>
        <begin position="1"/>
        <end position="77"/>
    </location>
</feature>
<name>A0A6G1EDQ9_9ORYZ</name>
<evidence type="ECO:0000256" key="1">
    <source>
        <dbReference type="SAM" id="MobiDB-lite"/>
    </source>
</evidence>
<dbReference type="PANTHER" id="PTHR47531">
    <property type="entry name" value="RING/U-BOX SUPERFAMILY PROTEIN"/>
    <property type="match status" value="1"/>
</dbReference>
<feature type="compositionally biased region" description="Low complexity" evidence="1">
    <location>
        <begin position="43"/>
        <end position="54"/>
    </location>
</feature>
<evidence type="ECO:0000313" key="2">
    <source>
        <dbReference type="EMBL" id="KAF0922887.1"/>
    </source>
</evidence>
<keyword evidence="3" id="KW-1185">Reference proteome</keyword>
<comment type="caution">
    <text evidence="2">The sequence shown here is derived from an EMBL/GenBank/DDBJ whole genome shotgun (WGS) entry which is preliminary data.</text>
</comment>
<feature type="compositionally biased region" description="Low complexity" evidence="1">
    <location>
        <begin position="1"/>
        <end position="19"/>
    </location>
</feature>
<accession>A0A6G1EDQ9</accession>